<gene>
    <name evidence="3" type="primary">GATSL3_2</name>
    <name evidence="3" type="ORF">BGZ99_006793</name>
</gene>
<dbReference type="GO" id="GO:0046394">
    <property type="term" value="P:carboxylic acid biosynthetic process"/>
    <property type="evidence" value="ECO:0007669"/>
    <property type="project" value="UniProtKB-ARBA"/>
</dbReference>
<feature type="domain" description="CASTOR ACT" evidence="2">
    <location>
        <begin position="78"/>
        <end position="137"/>
    </location>
</feature>
<dbReference type="PANTHER" id="PTHR31131">
    <property type="entry name" value="CHROMOSOME 1, WHOLE GENOME SHOTGUN SEQUENCE"/>
    <property type="match status" value="1"/>
</dbReference>
<feature type="compositionally biased region" description="Low complexity" evidence="1">
    <location>
        <begin position="291"/>
        <end position="304"/>
    </location>
</feature>
<dbReference type="GO" id="GO:0006520">
    <property type="term" value="P:amino acid metabolic process"/>
    <property type="evidence" value="ECO:0007669"/>
    <property type="project" value="UniProtKB-ARBA"/>
</dbReference>
<dbReference type="OrthoDB" id="58529at2759"/>
<reference evidence="3" key="1">
    <citation type="journal article" date="2020" name="Fungal Divers.">
        <title>Resolving the Mortierellaceae phylogeny through synthesis of multi-gene phylogenetics and phylogenomics.</title>
        <authorList>
            <person name="Vandepol N."/>
            <person name="Liber J."/>
            <person name="Desiro A."/>
            <person name="Na H."/>
            <person name="Kennedy M."/>
            <person name="Barry K."/>
            <person name="Grigoriev I.V."/>
            <person name="Miller A.N."/>
            <person name="O'Donnell K."/>
            <person name="Stajich J.E."/>
            <person name="Bonito G."/>
        </authorList>
    </citation>
    <scope>NUCLEOTIDE SEQUENCE</scope>
    <source>
        <strain evidence="3">REB-010B</strain>
    </source>
</reference>
<sequence length="580" mass="63297">MSITLQPWKLQLLSIPKAYPQSIKGCTHAIVKNIFFPRSRDTLFSFSQNALELAIVADTTVIAEDFVSLRLEGMMVTDDVFSAFMVDDPDGIDNSGRRINELSALLSRNGISIFYLSTRITDLILVKEKRLKLVLPTIRAFFSLSVDSDCDLSSSGRHSRGFSSESDQGSFPSSSFTSVNSFLHTPSSPSRTTSVHYQYPPHQHHLHHPSSPAYTHHPVPASSFSSSYSSSFSSSALHGVSFGSSLTKPSTGITIPFGRQSNYSSHASVPRGRFFHATGRHSDSDSSSADGTHGTGTAIAGTHGPMTAGSGSQPRFSSSAQRGRQSSIAESSFGDSIGRYFPRRHPHNSSFDSFDSLSNPLGDTTTQAFSTRAHPSVRHQGKDIRTGNSDMASITPLTPIASSIPMFGSTPSIGLMHETLEEQEIRELKIKDQIRRSCPRSVIDSKLILAGLAPEYQAEWAVTLLKVLFYPEELPGLTDDSKTRFISFTTTDEGTSLIADQEVLGHFEEHMLNLSETMLRCIQVDLSTFGLDTYGLVYSMSNPLVDHGVNLLCLSTFRTANVLVQDSDLETSLKVLSMSA</sequence>
<evidence type="ECO:0000313" key="4">
    <source>
        <dbReference type="Proteomes" id="UP000738325"/>
    </source>
</evidence>
<organism evidence="3 4">
    <name type="scientific">Dissophora globulifera</name>
    <dbReference type="NCBI Taxonomy" id="979702"/>
    <lineage>
        <taxon>Eukaryota</taxon>
        <taxon>Fungi</taxon>
        <taxon>Fungi incertae sedis</taxon>
        <taxon>Mucoromycota</taxon>
        <taxon>Mortierellomycotina</taxon>
        <taxon>Mortierellomycetes</taxon>
        <taxon>Mortierellales</taxon>
        <taxon>Mortierellaceae</taxon>
        <taxon>Dissophora</taxon>
    </lineage>
</organism>
<feature type="region of interest" description="Disordered" evidence="1">
    <location>
        <begin position="275"/>
        <end position="341"/>
    </location>
</feature>
<dbReference type="Gene3D" id="3.30.2130.10">
    <property type="entry name" value="VC0802-like"/>
    <property type="match status" value="2"/>
</dbReference>
<keyword evidence="4" id="KW-1185">Reference proteome</keyword>
<feature type="compositionally biased region" description="Polar residues" evidence="1">
    <location>
        <begin position="183"/>
        <end position="195"/>
    </location>
</feature>
<feature type="domain" description="CASTOR ACT" evidence="2">
    <location>
        <begin position="516"/>
        <end position="577"/>
    </location>
</feature>
<dbReference type="InterPro" id="IPR051719">
    <property type="entry name" value="CASTOR_mTORC1"/>
</dbReference>
<dbReference type="PANTHER" id="PTHR31131:SF6">
    <property type="entry name" value="CASTOR ACT DOMAIN-CONTAINING PROTEIN"/>
    <property type="match status" value="1"/>
</dbReference>
<comment type="caution">
    <text evidence="3">The sequence shown here is derived from an EMBL/GenBank/DDBJ whole genome shotgun (WGS) entry which is preliminary data.</text>
</comment>
<feature type="compositionally biased region" description="Polar residues" evidence="1">
    <location>
        <begin position="309"/>
        <end position="334"/>
    </location>
</feature>
<evidence type="ECO:0000313" key="3">
    <source>
        <dbReference type="EMBL" id="KAG0327839.1"/>
    </source>
</evidence>
<feature type="region of interest" description="Disordered" evidence="1">
    <location>
        <begin position="182"/>
        <end position="218"/>
    </location>
</feature>
<evidence type="ECO:0000256" key="1">
    <source>
        <dbReference type="SAM" id="MobiDB-lite"/>
    </source>
</evidence>
<accession>A0A9P6RSW0</accession>
<dbReference type="InterPro" id="IPR045865">
    <property type="entry name" value="ACT-like_dom_sf"/>
</dbReference>
<protein>
    <submittedName>
        <fullName evidence="3">GATS protein-like 3</fullName>
    </submittedName>
</protein>
<dbReference type="InterPro" id="IPR027795">
    <property type="entry name" value="CASTOR_ACT_dom"/>
</dbReference>
<proteinExistence type="predicted"/>
<feature type="region of interest" description="Disordered" evidence="1">
    <location>
        <begin position="372"/>
        <end position="391"/>
    </location>
</feature>
<dbReference type="EMBL" id="JAAAIP010000047">
    <property type="protein sequence ID" value="KAG0327839.1"/>
    <property type="molecule type" value="Genomic_DNA"/>
</dbReference>
<name>A0A9P6RSW0_9FUNG</name>
<dbReference type="SUPFAM" id="SSF55021">
    <property type="entry name" value="ACT-like"/>
    <property type="match status" value="2"/>
</dbReference>
<evidence type="ECO:0000259" key="2">
    <source>
        <dbReference type="Pfam" id="PF13840"/>
    </source>
</evidence>
<dbReference type="AlphaFoldDB" id="A0A9P6RSW0"/>
<dbReference type="Proteomes" id="UP000738325">
    <property type="component" value="Unassembled WGS sequence"/>
</dbReference>
<dbReference type="Pfam" id="PF13840">
    <property type="entry name" value="ACT_7"/>
    <property type="match status" value="2"/>
</dbReference>